<dbReference type="GO" id="GO:0030694">
    <property type="term" value="C:bacterial-type flagellum basal body, rod"/>
    <property type="evidence" value="ECO:0007669"/>
    <property type="project" value="UniProtKB-UniRule"/>
</dbReference>
<dbReference type="AlphaFoldDB" id="A0A7T4USR9"/>
<evidence type="ECO:0000259" key="7">
    <source>
        <dbReference type="Pfam" id="PF06429"/>
    </source>
</evidence>
<dbReference type="PANTHER" id="PTHR30435:SF18">
    <property type="entry name" value="FLAGELLAR BASAL-BODY ROD PROTEIN FLGF"/>
    <property type="match status" value="1"/>
</dbReference>
<dbReference type="GO" id="GO:0071978">
    <property type="term" value="P:bacterial-type flagellum-dependent swarming motility"/>
    <property type="evidence" value="ECO:0007669"/>
    <property type="project" value="TreeGrafter"/>
</dbReference>
<evidence type="ECO:0000256" key="3">
    <source>
        <dbReference type="ARBA" id="ARBA00023143"/>
    </source>
</evidence>
<evidence type="ECO:0000259" key="8">
    <source>
        <dbReference type="Pfam" id="PF22692"/>
    </source>
</evidence>
<feature type="domain" description="Flagellar hook protein FlgE/F/G-like D1" evidence="8">
    <location>
        <begin position="81"/>
        <end position="145"/>
    </location>
</feature>
<evidence type="ECO:0000256" key="5">
    <source>
        <dbReference type="ARBA" id="ARBA00040228"/>
    </source>
</evidence>
<keyword evidence="9" id="KW-0282">Flagellum</keyword>
<dbReference type="InterPro" id="IPR037925">
    <property type="entry name" value="FlgE/F/G-like"/>
</dbReference>
<sequence>MDRLHFIGMTAAKQTELAQTTNANNLANASTAGFRGDFQALLSRDVEGPGMATRANAVVEGSTTDFSSGPVNPTGRELDAAIRGEGWFVIQTPQGDQALSRRGDFQLTSDGQMLDGAGNPIMGDQGPVAIPDHQSLTIGDDGTISIVPLGLGAESQVTVDRIRLVNADPQNLFKGEDGHIRTRDGSEPEVDAGVRISTGNLEGANVNTVDAMVTMIALARQFEMQVKVMSTANQIDETGAKLLRLE</sequence>
<dbReference type="InterPro" id="IPR010930">
    <property type="entry name" value="Flg_bb/hook_C_dom"/>
</dbReference>
<name>A0A7T4USR9_9GAMM</name>
<keyword evidence="10" id="KW-1185">Reference proteome</keyword>
<comment type="subcellular location">
    <subcellularLocation>
        <location evidence="1 6">Bacterial flagellum basal body</location>
    </subcellularLocation>
</comment>
<dbReference type="NCBIfam" id="NF009280">
    <property type="entry name" value="PRK12640.1"/>
    <property type="match status" value="1"/>
</dbReference>
<dbReference type="Pfam" id="PF22692">
    <property type="entry name" value="LlgE_F_G_D1"/>
    <property type="match status" value="1"/>
</dbReference>
<accession>A0A7T4USR9</accession>
<protein>
    <recommendedName>
        <fullName evidence="5 6">Flagellar basal-body rod protein FlgF</fullName>
    </recommendedName>
</protein>
<dbReference type="NCBIfam" id="TIGR03506">
    <property type="entry name" value="FlgEFG_subfam"/>
    <property type="match status" value="1"/>
</dbReference>
<evidence type="ECO:0000256" key="4">
    <source>
        <dbReference type="ARBA" id="ARBA00038560"/>
    </source>
</evidence>
<keyword evidence="9" id="KW-0969">Cilium</keyword>
<dbReference type="SUPFAM" id="SSF117143">
    <property type="entry name" value="Flagellar hook protein flgE"/>
    <property type="match status" value="1"/>
</dbReference>
<dbReference type="RefSeq" id="WP_198571199.1">
    <property type="nucleotide sequence ID" value="NZ_CP066167.1"/>
</dbReference>
<keyword evidence="9" id="KW-0966">Cell projection</keyword>
<dbReference type="Proteomes" id="UP000596063">
    <property type="component" value="Chromosome"/>
</dbReference>
<dbReference type="PANTHER" id="PTHR30435">
    <property type="entry name" value="FLAGELLAR PROTEIN"/>
    <property type="match status" value="1"/>
</dbReference>
<evidence type="ECO:0000313" key="9">
    <source>
        <dbReference type="EMBL" id="QQD19715.1"/>
    </source>
</evidence>
<keyword evidence="3 6" id="KW-0975">Bacterial flagellum</keyword>
<dbReference type="Pfam" id="PF06429">
    <property type="entry name" value="Flg_bbr_C"/>
    <property type="match status" value="1"/>
</dbReference>
<comment type="subunit">
    <text evidence="4 6">The basal body constitutes a major portion of the flagellar organelle and consists of five rings (E,L,P,S, and M) mounted on a central rod. The rod consists of about 26 subunits of FlgG in the distal portion, and FlgB, FlgC and FlgF are thought to build up the proximal portion of the rod with about 6 subunits each.</text>
</comment>
<evidence type="ECO:0000256" key="2">
    <source>
        <dbReference type="ARBA" id="ARBA00009677"/>
    </source>
</evidence>
<reference evidence="9 10" key="1">
    <citation type="submission" date="2020-12" db="EMBL/GenBank/DDBJ databases">
        <authorList>
            <person name="Shan Y."/>
        </authorList>
    </citation>
    <scope>NUCLEOTIDE SEQUENCE [LARGE SCALE GENOMIC DNA]</scope>
    <source>
        <strain evidence="10">csc3.9</strain>
    </source>
</reference>
<dbReference type="InterPro" id="IPR053967">
    <property type="entry name" value="LlgE_F_G-like_D1"/>
</dbReference>
<feature type="domain" description="Flagellar basal-body/hook protein C-terminal" evidence="7">
    <location>
        <begin position="198"/>
        <end position="242"/>
    </location>
</feature>
<organism evidence="9 10">
    <name type="scientific">Spongiibacter nanhainus</name>
    <dbReference type="NCBI Taxonomy" id="2794344"/>
    <lineage>
        <taxon>Bacteria</taxon>
        <taxon>Pseudomonadati</taxon>
        <taxon>Pseudomonadota</taxon>
        <taxon>Gammaproteobacteria</taxon>
        <taxon>Cellvibrionales</taxon>
        <taxon>Spongiibacteraceae</taxon>
        <taxon>Spongiibacter</taxon>
    </lineage>
</organism>
<evidence type="ECO:0000256" key="6">
    <source>
        <dbReference type="RuleBase" id="RU362116"/>
    </source>
</evidence>
<dbReference type="InterPro" id="IPR020013">
    <property type="entry name" value="Flagellar_FlgE/F/G"/>
</dbReference>
<dbReference type="EMBL" id="CP066167">
    <property type="protein sequence ID" value="QQD19715.1"/>
    <property type="molecule type" value="Genomic_DNA"/>
</dbReference>
<evidence type="ECO:0000256" key="1">
    <source>
        <dbReference type="ARBA" id="ARBA00004117"/>
    </source>
</evidence>
<dbReference type="KEGG" id="snan:I6N98_07695"/>
<proteinExistence type="inferred from homology"/>
<evidence type="ECO:0000313" key="10">
    <source>
        <dbReference type="Proteomes" id="UP000596063"/>
    </source>
</evidence>
<gene>
    <name evidence="9" type="ORF">I6N98_07695</name>
</gene>
<comment type="similarity">
    <text evidence="2 6">Belongs to the flagella basal body rod proteins family.</text>
</comment>